<comment type="caution">
    <text evidence="2">The sequence shown here is derived from an EMBL/GenBank/DDBJ whole genome shotgun (WGS) entry which is preliminary data.</text>
</comment>
<gene>
    <name evidence="2" type="ORF">EYF80_030831</name>
</gene>
<evidence type="ECO:0000256" key="1">
    <source>
        <dbReference type="SAM" id="MobiDB-lite"/>
    </source>
</evidence>
<sequence>MWQLAEEPLCGSLGDDGSDESVISSMSEWDEADLGDFFLLNACLKELRSCRGGGDRRRDGEPATPRSSHTAERERRGCAGRREEEDSCEEVHREKYFLVDFPFKELAQVSYKQCSGRGSVGEERTDTKVAAEDRRKRTEVSDLEKVRLVSFIARSALSLPHRPAT</sequence>
<evidence type="ECO:0000313" key="3">
    <source>
        <dbReference type="Proteomes" id="UP000314294"/>
    </source>
</evidence>
<name>A0A4Z2GZ91_9TELE</name>
<organism evidence="2 3">
    <name type="scientific">Liparis tanakae</name>
    <name type="common">Tanaka's snailfish</name>
    <dbReference type="NCBI Taxonomy" id="230148"/>
    <lineage>
        <taxon>Eukaryota</taxon>
        <taxon>Metazoa</taxon>
        <taxon>Chordata</taxon>
        <taxon>Craniata</taxon>
        <taxon>Vertebrata</taxon>
        <taxon>Euteleostomi</taxon>
        <taxon>Actinopterygii</taxon>
        <taxon>Neopterygii</taxon>
        <taxon>Teleostei</taxon>
        <taxon>Neoteleostei</taxon>
        <taxon>Acanthomorphata</taxon>
        <taxon>Eupercaria</taxon>
        <taxon>Perciformes</taxon>
        <taxon>Cottioidei</taxon>
        <taxon>Cottales</taxon>
        <taxon>Liparidae</taxon>
        <taxon>Liparis</taxon>
    </lineage>
</organism>
<evidence type="ECO:0000313" key="2">
    <source>
        <dbReference type="EMBL" id="TNN58918.1"/>
    </source>
</evidence>
<feature type="compositionally biased region" description="Basic and acidic residues" evidence="1">
    <location>
        <begin position="69"/>
        <end position="90"/>
    </location>
</feature>
<protein>
    <submittedName>
        <fullName evidence="2">Uncharacterized protein</fullName>
    </submittedName>
</protein>
<dbReference type="AlphaFoldDB" id="A0A4Z2GZ91"/>
<reference evidence="2 3" key="1">
    <citation type="submission" date="2019-03" db="EMBL/GenBank/DDBJ databases">
        <title>First draft genome of Liparis tanakae, snailfish: a comprehensive survey of snailfish specific genes.</title>
        <authorList>
            <person name="Kim W."/>
            <person name="Song I."/>
            <person name="Jeong J.-H."/>
            <person name="Kim D."/>
            <person name="Kim S."/>
            <person name="Ryu S."/>
            <person name="Song J.Y."/>
            <person name="Lee S.K."/>
        </authorList>
    </citation>
    <scope>NUCLEOTIDE SEQUENCE [LARGE SCALE GENOMIC DNA]</scope>
    <source>
        <tissue evidence="2">Muscle</tissue>
    </source>
</reference>
<keyword evidence="3" id="KW-1185">Reference proteome</keyword>
<proteinExistence type="predicted"/>
<dbReference type="EMBL" id="SRLO01000367">
    <property type="protein sequence ID" value="TNN58918.1"/>
    <property type="molecule type" value="Genomic_DNA"/>
</dbReference>
<feature type="region of interest" description="Disordered" evidence="1">
    <location>
        <begin position="51"/>
        <end position="90"/>
    </location>
</feature>
<dbReference type="Proteomes" id="UP000314294">
    <property type="component" value="Unassembled WGS sequence"/>
</dbReference>
<feature type="compositionally biased region" description="Basic and acidic residues" evidence="1">
    <location>
        <begin position="51"/>
        <end position="61"/>
    </location>
</feature>
<accession>A0A4Z2GZ91</accession>